<protein>
    <submittedName>
        <fullName evidence="6">Universal stress protein, UspA</fullName>
    </submittedName>
</protein>
<evidence type="ECO:0000259" key="5">
    <source>
        <dbReference type="Pfam" id="PF00582"/>
    </source>
</evidence>
<dbReference type="Gene3D" id="3.40.50.12370">
    <property type="match status" value="1"/>
</dbReference>
<organism evidence="6 7">
    <name type="scientific">Nitrosomonas supralitoralis</name>
    <dbReference type="NCBI Taxonomy" id="2116706"/>
    <lineage>
        <taxon>Bacteria</taxon>
        <taxon>Pseudomonadati</taxon>
        <taxon>Pseudomonadota</taxon>
        <taxon>Betaproteobacteria</taxon>
        <taxon>Nitrosomonadales</taxon>
        <taxon>Nitrosomonadaceae</taxon>
        <taxon>Nitrosomonas</taxon>
    </lineage>
</organism>
<comment type="subcellular location">
    <subcellularLocation>
        <location evidence="1">Cytoplasm</location>
    </subcellularLocation>
</comment>
<comment type="function">
    <text evidence="4">Required for resistance to DNA-damaging agents.</text>
</comment>
<comment type="similarity">
    <text evidence="2">Belongs to the universal stress protein A family.</text>
</comment>
<sequence>MQKIKDILCVVAPDSTDRAALDRAVALADNNQARLTVVEVIDQLPHNTKLIAHNQSLVELQAKIVAGHRQELKMLVAPWSEKIEIQTQTLIGIPFLEIIREVLRNGHDLVIKTAENAKLLHRIFGNDDMNLLRQCPCSVLLVKLESPKACRRILAAVDVDDNYLPEELNTRYQLNLQVLEMASSLALSEFAELHIVSVWEAVAENMLRGPFSDTSEDNIIAYIKTVEQQHKRNMSVLMDELSGNLGQDALEFLKPNTHLLKGSPREKIPVFAKAIEADLVVMGTVARTGISGFFMGNTAETILDQLDCSVLAVKPQGFKTPVTLET</sequence>
<keyword evidence="7" id="KW-1185">Reference proteome</keyword>
<evidence type="ECO:0000256" key="1">
    <source>
        <dbReference type="ARBA" id="ARBA00004496"/>
    </source>
</evidence>
<dbReference type="PANTHER" id="PTHR47892:SF1">
    <property type="entry name" value="UNIVERSAL STRESS PROTEIN E"/>
    <property type="match status" value="1"/>
</dbReference>
<evidence type="ECO:0000313" key="6">
    <source>
        <dbReference type="EMBL" id="PSJ15966.1"/>
    </source>
</evidence>
<dbReference type="InterPro" id="IPR006016">
    <property type="entry name" value="UspA"/>
</dbReference>
<feature type="domain" description="UspA" evidence="5">
    <location>
        <begin position="177"/>
        <end position="314"/>
    </location>
</feature>
<dbReference type="AlphaFoldDB" id="A0A2P7NR53"/>
<dbReference type="SUPFAM" id="SSF52402">
    <property type="entry name" value="Adenine nucleotide alpha hydrolases-like"/>
    <property type="match status" value="2"/>
</dbReference>
<accession>A0A2P7NR53</accession>
<dbReference type="EMBL" id="PXXU01000095">
    <property type="protein sequence ID" value="PSJ15966.1"/>
    <property type="molecule type" value="Genomic_DNA"/>
</dbReference>
<dbReference type="Proteomes" id="UP000241912">
    <property type="component" value="Unassembled WGS sequence"/>
</dbReference>
<feature type="domain" description="UspA" evidence="5">
    <location>
        <begin position="4"/>
        <end position="143"/>
    </location>
</feature>
<comment type="caution">
    <text evidence="6">The sequence shown here is derived from an EMBL/GenBank/DDBJ whole genome shotgun (WGS) entry which is preliminary data.</text>
</comment>
<reference evidence="6 7" key="1">
    <citation type="submission" date="2018-03" db="EMBL/GenBank/DDBJ databases">
        <title>Draft genome of Nitrosomonas supralitoralis APG5.</title>
        <authorList>
            <person name="Urakawa H."/>
            <person name="Lopez J.V."/>
        </authorList>
    </citation>
    <scope>NUCLEOTIDE SEQUENCE [LARGE SCALE GENOMIC DNA]</scope>
    <source>
        <strain evidence="6 7">APG5</strain>
    </source>
</reference>
<keyword evidence="3" id="KW-0963">Cytoplasm</keyword>
<dbReference type="GO" id="GO:0005737">
    <property type="term" value="C:cytoplasm"/>
    <property type="evidence" value="ECO:0007669"/>
    <property type="project" value="UniProtKB-SubCell"/>
</dbReference>
<dbReference type="PANTHER" id="PTHR47892">
    <property type="entry name" value="UNIVERSAL STRESS PROTEIN E"/>
    <property type="match status" value="1"/>
</dbReference>
<dbReference type="Pfam" id="PF00582">
    <property type="entry name" value="Usp"/>
    <property type="match status" value="2"/>
</dbReference>
<name>A0A2P7NR53_9PROT</name>
<gene>
    <name evidence="6" type="ORF">C7H79_16160</name>
</gene>
<dbReference type="OrthoDB" id="239260at2"/>
<evidence type="ECO:0000256" key="3">
    <source>
        <dbReference type="ARBA" id="ARBA00022490"/>
    </source>
</evidence>
<evidence type="ECO:0000256" key="2">
    <source>
        <dbReference type="ARBA" id="ARBA00008791"/>
    </source>
</evidence>
<evidence type="ECO:0000256" key="4">
    <source>
        <dbReference type="ARBA" id="ARBA00037131"/>
    </source>
</evidence>
<proteinExistence type="inferred from homology"/>
<evidence type="ECO:0000313" key="7">
    <source>
        <dbReference type="Proteomes" id="UP000241912"/>
    </source>
</evidence>